<keyword evidence="1" id="KW-0472">Membrane</keyword>
<keyword evidence="1" id="KW-0812">Transmembrane</keyword>
<reference evidence="2 3" key="1">
    <citation type="submission" date="2024-09" db="EMBL/GenBank/DDBJ databases">
        <authorList>
            <person name="Sun Q."/>
            <person name="Mori K."/>
        </authorList>
    </citation>
    <scope>NUCLEOTIDE SEQUENCE [LARGE SCALE GENOMIC DNA]</scope>
    <source>
        <strain evidence="2 3">CICC 11035S</strain>
    </source>
</reference>
<gene>
    <name evidence="2" type="ORF">ACFFF8_07460</name>
</gene>
<feature type="transmembrane region" description="Helical" evidence="1">
    <location>
        <begin position="37"/>
        <end position="64"/>
    </location>
</feature>
<accession>A0ABV6S8L9</accession>
<evidence type="ECO:0000256" key="1">
    <source>
        <dbReference type="SAM" id="Phobius"/>
    </source>
</evidence>
<dbReference type="Proteomes" id="UP001589858">
    <property type="component" value="Unassembled WGS sequence"/>
</dbReference>
<proteinExistence type="predicted"/>
<organism evidence="2 3">
    <name type="scientific">Novosphingobium clariflavum</name>
    <dbReference type="NCBI Taxonomy" id="2029884"/>
    <lineage>
        <taxon>Bacteria</taxon>
        <taxon>Pseudomonadati</taxon>
        <taxon>Pseudomonadota</taxon>
        <taxon>Alphaproteobacteria</taxon>
        <taxon>Sphingomonadales</taxon>
        <taxon>Sphingomonadaceae</taxon>
        <taxon>Novosphingobium</taxon>
    </lineage>
</organism>
<evidence type="ECO:0000313" key="3">
    <source>
        <dbReference type="Proteomes" id="UP001589858"/>
    </source>
</evidence>
<protein>
    <submittedName>
        <fullName evidence="2">Uncharacterized protein</fullName>
    </submittedName>
</protein>
<feature type="transmembrane region" description="Helical" evidence="1">
    <location>
        <begin position="6"/>
        <end position="25"/>
    </location>
</feature>
<dbReference type="EMBL" id="JBHLTM010000027">
    <property type="protein sequence ID" value="MFC0684428.1"/>
    <property type="molecule type" value="Genomic_DNA"/>
</dbReference>
<evidence type="ECO:0000313" key="2">
    <source>
        <dbReference type="EMBL" id="MFC0684428.1"/>
    </source>
</evidence>
<keyword evidence="3" id="KW-1185">Reference proteome</keyword>
<sequence length="69" mass="7138">MGVDWLGPLVALAFLVGMAASAVLVRLGKVRRPPQIMLALALPFGCAVLPITMLVLASLGWGAIGALLR</sequence>
<name>A0ABV6S8L9_9SPHN</name>
<comment type="caution">
    <text evidence="2">The sequence shown here is derived from an EMBL/GenBank/DDBJ whole genome shotgun (WGS) entry which is preliminary data.</text>
</comment>
<keyword evidence="1" id="KW-1133">Transmembrane helix</keyword>
<dbReference type="RefSeq" id="WP_267219515.1">
    <property type="nucleotide sequence ID" value="NZ_JAPCWC010000004.1"/>
</dbReference>